<dbReference type="EMBL" id="CAJNXB010002622">
    <property type="protein sequence ID" value="CAF3264455.1"/>
    <property type="molecule type" value="Genomic_DNA"/>
</dbReference>
<evidence type="ECO:0000313" key="2">
    <source>
        <dbReference type="EMBL" id="CAF3264455.1"/>
    </source>
</evidence>
<dbReference type="OrthoDB" id="10494011at2759"/>
<feature type="signal peptide" evidence="1">
    <location>
        <begin position="1"/>
        <end position="24"/>
    </location>
</feature>
<protein>
    <submittedName>
        <fullName evidence="2">Uncharacterized protein</fullName>
    </submittedName>
</protein>
<gene>
    <name evidence="2" type="ORF">TIS948_LOCUS15978</name>
</gene>
<sequence length="172" mass="19624">MMKVASSLLVVLCPLTIHITKIYARSVLQKSIDLSPGYSLEDDESSFIHNSISSYRHRLEHSTNFQALRWSLRKVQQTELCEFCELIIPVFLLCSCRLAEHTPTFDSSLNGSTPVVIIVNAPHIFVNIDECPPNFHHYTSWTFASTLPGLSPIIGESYIGEVRRSHIYFRRK</sequence>
<evidence type="ECO:0000256" key="1">
    <source>
        <dbReference type="SAM" id="SignalP"/>
    </source>
</evidence>
<feature type="chain" id="PRO_5032953102" evidence="1">
    <location>
        <begin position="25"/>
        <end position="172"/>
    </location>
</feature>
<accession>A0A817S1B3</accession>
<reference evidence="2" key="1">
    <citation type="submission" date="2021-02" db="EMBL/GenBank/DDBJ databases">
        <authorList>
            <person name="Nowell W R."/>
        </authorList>
    </citation>
    <scope>NUCLEOTIDE SEQUENCE</scope>
</reference>
<evidence type="ECO:0000313" key="3">
    <source>
        <dbReference type="Proteomes" id="UP000663825"/>
    </source>
</evidence>
<dbReference type="AlphaFoldDB" id="A0A817S1B3"/>
<dbReference type="Proteomes" id="UP000663825">
    <property type="component" value="Unassembled WGS sequence"/>
</dbReference>
<comment type="caution">
    <text evidence="2">The sequence shown here is derived from an EMBL/GenBank/DDBJ whole genome shotgun (WGS) entry which is preliminary data.</text>
</comment>
<name>A0A817S1B3_9BILA</name>
<keyword evidence="1" id="KW-0732">Signal</keyword>
<proteinExistence type="predicted"/>
<organism evidence="2 3">
    <name type="scientific">Rotaria socialis</name>
    <dbReference type="NCBI Taxonomy" id="392032"/>
    <lineage>
        <taxon>Eukaryota</taxon>
        <taxon>Metazoa</taxon>
        <taxon>Spiralia</taxon>
        <taxon>Gnathifera</taxon>
        <taxon>Rotifera</taxon>
        <taxon>Eurotatoria</taxon>
        <taxon>Bdelloidea</taxon>
        <taxon>Philodinida</taxon>
        <taxon>Philodinidae</taxon>
        <taxon>Rotaria</taxon>
    </lineage>
</organism>